<proteinExistence type="predicted"/>
<dbReference type="RefSeq" id="XP_060330949.1">
    <property type="nucleotide sequence ID" value="XM_060473069.1"/>
</dbReference>
<evidence type="ECO:0000313" key="1">
    <source>
        <dbReference type="EMBL" id="KAK0458699.1"/>
    </source>
</evidence>
<evidence type="ECO:0000313" key="2">
    <source>
        <dbReference type="Proteomes" id="UP001175211"/>
    </source>
</evidence>
<sequence length="170" mass="19169">MLSLTLPPPSPWQYRCNHKLLYADIRIIASVHEIYLFSRMKGFCSNRGGKAKGGTIYSNHGSSSVPCFLYFSYATSPPIFPSARLLDRRNQANKLPNIYHEAAVHARMRKLPFFLFFRGAGCSSVYVPRGISSAKVPGCPSVHAKFNLDFSVFYQHQPESLTQVHVANYH</sequence>
<dbReference type="GeneID" id="85356617"/>
<keyword evidence="2" id="KW-1185">Reference proteome</keyword>
<dbReference type="EMBL" id="JAUEPS010000016">
    <property type="protein sequence ID" value="KAK0458699.1"/>
    <property type="molecule type" value="Genomic_DNA"/>
</dbReference>
<name>A0AA39KCM4_ARMTA</name>
<reference evidence="1" key="1">
    <citation type="submission" date="2023-06" db="EMBL/GenBank/DDBJ databases">
        <authorList>
            <consortium name="Lawrence Berkeley National Laboratory"/>
            <person name="Ahrendt S."/>
            <person name="Sahu N."/>
            <person name="Indic B."/>
            <person name="Wong-Bajracharya J."/>
            <person name="Merenyi Z."/>
            <person name="Ke H.-M."/>
            <person name="Monk M."/>
            <person name="Kocsube S."/>
            <person name="Drula E."/>
            <person name="Lipzen A."/>
            <person name="Balint B."/>
            <person name="Henrissat B."/>
            <person name="Andreopoulos B."/>
            <person name="Martin F.M."/>
            <person name="Harder C.B."/>
            <person name="Rigling D."/>
            <person name="Ford K.L."/>
            <person name="Foster G.D."/>
            <person name="Pangilinan J."/>
            <person name="Papanicolaou A."/>
            <person name="Barry K."/>
            <person name="LaButti K."/>
            <person name="Viragh M."/>
            <person name="Koriabine M."/>
            <person name="Yan M."/>
            <person name="Riley R."/>
            <person name="Champramary S."/>
            <person name="Plett K.L."/>
            <person name="Tsai I.J."/>
            <person name="Slot J."/>
            <person name="Sipos G."/>
            <person name="Plett J."/>
            <person name="Nagy L.G."/>
            <person name="Grigoriev I.V."/>
        </authorList>
    </citation>
    <scope>NUCLEOTIDE SEQUENCE</scope>
    <source>
        <strain evidence="1">CCBAS 213</strain>
    </source>
</reference>
<dbReference type="Proteomes" id="UP001175211">
    <property type="component" value="Unassembled WGS sequence"/>
</dbReference>
<organism evidence="1 2">
    <name type="scientific">Armillaria tabescens</name>
    <name type="common">Ringless honey mushroom</name>
    <name type="synonym">Agaricus tabescens</name>
    <dbReference type="NCBI Taxonomy" id="1929756"/>
    <lineage>
        <taxon>Eukaryota</taxon>
        <taxon>Fungi</taxon>
        <taxon>Dikarya</taxon>
        <taxon>Basidiomycota</taxon>
        <taxon>Agaricomycotina</taxon>
        <taxon>Agaricomycetes</taxon>
        <taxon>Agaricomycetidae</taxon>
        <taxon>Agaricales</taxon>
        <taxon>Marasmiineae</taxon>
        <taxon>Physalacriaceae</taxon>
        <taxon>Desarmillaria</taxon>
    </lineage>
</organism>
<protein>
    <submittedName>
        <fullName evidence="1">Uncharacterized protein</fullName>
    </submittedName>
</protein>
<gene>
    <name evidence="1" type="ORF">EV420DRAFT_1540133</name>
</gene>
<accession>A0AA39KCM4</accession>
<comment type="caution">
    <text evidence="1">The sequence shown here is derived from an EMBL/GenBank/DDBJ whole genome shotgun (WGS) entry which is preliminary data.</text>
</comment>
<dbReference type="AlphaFoldDB" id="A0AA39KCM4"/>